<accession>A0A6N3SMB7</accession>
<dbReference type="Proteomes" id="UP000032671">
    <property type="component" value="Unassembled WGS sequence"/>
</dbReference>
<name>A0A0D6N5G0_9PROT</name>
<evidence type="ECO:0000313" key="1">
    <source>
        <dbReference type="EMBL" id="GAN61219.1"/>
    </source>
</evidence>
<keyword evidence="4" id="KW-1185">Reference proteome</keyword>
<comment type="caution">
    <text evidence="1">The sequence shown here is derived from an EMBL/GenBank/DDBJ whole genome shotgun (WGS) entry which is preliminary data.</text>
</comment>
<evidence type="ECO:0000313" key="2">
    <source>
        <dbReference type="EMBL" id="GEL57887.1"/>
    </source>
</evidence>
<proteinExistence type="predicted"/>
<dbReference type="EMBL" id="BJVU01000001">
    <property type="protein sequence ID" value="GEL57887.1"/>
    <property type="molecule type" value="Genomic_DNA"/>
</dbReference>
<dbReference type="EMBL" id="BAMV01000018">
    <property type="protein sequence ID" value="GAN61219.1"/>
    <property type="molecule type" value="Genomic_DNA"/>
</dbReference>
<organism evidence="1 3">
    <name type="scientific">Acetobacter cibinongensis</name>
    <dbReference type="NCBI Taxonomy" id="146475"/>
    <lineage>
        <taxon>Bacteria</taxon>
        <taxon>Pseudomonadati</taxon>
        <taxon>Pseudomonadota</taxon>
        <taxon>Alphaproteobacteria</taxon>
        <taxon>Acetobacterales</taxon>
        <taxon>Acetobacteraceae</taxon>
        <taxon>Acetobacter</taxon>
    </lineage>
</organism>
<reference evidence="1 3" key="1">
    <citation type="submission" date="2012-11" db="EMBL/GenBank/DDBJ databases">
        <title>Whole genome sequence of Acetobacter cibinongensis 4H-1.</title>
        <authorList>
            <person name="Azuma Y."/>
            <person name="Higashiura N."/>
            <person name="Hirakawa H."/>
            <person name="Matsushita K."/>
        </authorList>
    </citation>
    <scope>NUCLEOTIDE SEQUENCE [LARGE SCALE GENOMIC DNA]</scope>
    <source>
        <strain evidence="1 3">4H-1</strain>
    </source>
</reference>
<dbReference type="STRING" id="1231339.Abci_018_089"/>
<dbReference type="AlphaFoldDB" id="A0A0D6N5G0"/>
<accession>A0A0D6N5G0</accession>
<evidence type="ECO:0000313" key="3">
    <source>
        <dbReference type="Proteomes" id="UP000032671"/>
    </source>
</evidence>
<dbReference type="Proteomes" id="UP000321891">
    <property type="component" value="Unassembled WGS sequence"/>
</dbReference>
<protein>
    <submittedName>
        <fullName evidence="1">Uncharacterized protein</fullName>
    </submittedName>
</protein>
<reference evidence="2 4" key="2">
    <citation type="submission" date="2019-07" db="EMBL/GenBank/DDBJ databases">
        <title>Whole genome shotgun sequence of Acetobacter cibinongensis NBRC 16605.</title>
        <authorList>
            <person name="Hosoyama A."/>
            <person name="Uohara A."/>
            <person name="Ohji S."/>
            <person name="Ichikawa N."/>
        </authorList>
    </citation>
    <scope>NUCLEOTIDE SEQUENCE [LARGE SCALE GENOMIC DNA]</scope>
    <source>
        <strain evidence="2 4">NBRC 16605</strain>
    </source>
</reference>
<gene>
    <name evidence="1" type="ORF">Abci_018_089</name>
    <name evidence="2" type="ORF">ACI01nite_04890</name>
</gene>
<evidence type="ECO:0000313" key="4">
    <source>
        <dbReference type="Proteomes" id="UP000321891"/>
    </source>
</evidence>
<sequence>MPIPVTTTRLRPEFAPADCNKPARSPLYESVWSLMNEGPDKTNLQA</sequence>